<reference evidence="6" key="4">
    <citation type="journal article" date="2019" name="Int. J. Syst. Evol. Microbiol.">
        <title>The Global Catalogue of Microorganisms (GCM) 10K type strain sequencing project: providing services to taxonomists for standard genome sequencing and annotation.</title>
        <authorList>
            <consortium name="The Broad Institute Genomics Platform"/>
            <consortium name="The Broad Institute Genome Sequencing Center for Infectious Disease"/>
            <person name="Wu L."/>
            <person name="Ma J."/>
        </authorList>
    </citation>
    <scope>NUCLEOTIDE SEQUENCE [LARGE SCALE GENOMIC DNA]</scope>
    <source>
        <strain evidence="6">CCM 8778</strain>
    </source>
</reference>
<evidence type="ECO:0000313" key="5">
    <source>
        <dbReference type="Proteomes" id="UP000242861"/>
    </source>
</evidence>
<reference evidence="4" key="3">
    <citation type="submission" date="2017-12" db="EMBL/GenBank/DDBJ databases">
        <authorList>
            <person name="Hurst M.R.H."/>
        </authorList>
    </citation>
    <scope>NUCLEOTIDE SEQUENCE [LARGE SCALE GENOMIC DNA]</scope>
    <source>
        <strain evidence="4">ZYSR67-Z</strain>
    </source>
</reference>
<keyword evidence="6" id="KW-1185">Reference proteome</keyword>
<proteinExistence type="predicted"/>
<evidence type="ECO:0000313" key="4">
    <source>
        <dbReference type="EMBL" id="PKF71774.1"/>
    </source>
</evidence>
<accession>A0A2I0CRM4</accession>
<gene>
    <name evidence="4" type="ORF">CW360_06270</name>
    <name evidence="3" type="ORF">GCM10007363_20520</name>
</gene>
<dbReference type="Proteomes" id="UP000655550">
    <property type="component" value="Unassembled WGS sequence"/>
</dbReference>
<comment type="caution">
    <text evidence="4">The sequence shown here is derived from an EMBL/GenBank/DDBJ whole genome shotgun (WGS) entry which is preliminary data.</text>
</comment>
<sequence length="223" mass="24967">MNELWQRWRLLAPREQWLIYATGLVVVLMAYVLLWADPQGLRLQHSRQAQQADVQRIEQAEAELAALQARAAADPNLAYRQALQQSEAQAGELQARIASDTAGLASPAQMQQVLRELLQARPQLRVLALQSFSEPLDLPQDNTLPAADAAQSPAALPLQLYRHGVRLTLEGGYFELLGYLQAVRGSQVRLYWQSLDYQVQETGGARIVLLLYTLSREQGWLGV</sequence>
<protein>
    <submittedName>
        <fullName evidence="4">MSHA biogenesis protein MshJ</fullName>
    </submittedName>
</protein>
<evidence type="ECO:0000256" key="2">
    <source>
        <dbReference type="SAM" id="Phobius"/>
    </source>
</evidence>
<dbReference type="Proteomes" id="UP000242861">
    <property type="component" value="Unassembled WGS sequence"/>
</dbReference>
<dbReference type="GO" id="GO:0015628">
    <property type="term" value="P:protein secretion by the type II secretion system"/>
    <property type="evidence" value="ECO:0007669"/>
    <property type="project" value="InterPro"/>
</dbReference>
<keyword evidence="2" id="KW-0812">Transmembrane</keyword>
<feature type="coiled-coil region" evidence="1">
    <location>
        <begin position="50"/>
        <end position="96"/>
    </location>
</feature>
<evidence type="ECO:0000313" key="6">
    <source>
        <dbReference type="Proteomes" id="UP000655550"/>
    </source>
</evidence>
<organism evidence="4 5">
    <name type="scientific">Pseudomonas fluvialis</name>
    <dbReference type="NCBI Taxonomy" id="1793966"/>
    <lineage>
        <taxon>Bacteria</taxon>
        <taxon>Pseudomonadati</taxon>
        <taxon>Pseudomonadota</taxon>
        <taxon>Gammaproteobacteria</taxon>
        <taxon>Pseudomonadales</taxon>
        <taxon>Pseudomonadaceae</taxon>
        <taxon>Pseudomonas</taxon>
    </lineage>
</organism>
<dbReference type="EMBL" id="BMDE01000005">
    <property type="protein sequence ID" value="GGH94179.1"/>
    <property type="molecule type" value="Genomic_DNA"/>
</dbReference>
<keyword evidence="2" id="KW-0472">Membrane</keyword>
<dbReference type="GO" id="GO:0015627">
    <property type="term" value="C:type II protein secretion system complex"/>
    <property type="evidence" value="ECO:0007669"/>
    <property type="project" value="InterPro"/>
</dbReference>
<reference evidence="5" key="2">
    <citation type="submission" date="2017-12" db="EMBL/GenBank/DDBJ databases">
        <authorList>
            <person name="Yu X.-Y."/>
        </authorList>
    </citation>
    <scope>NUCLEOTIDE SEQUENCE [LARGE SCALE GENOMIC DNA]</scope>
    <source>
        <strain evidence="5">ZYSR67-Z</strain>
    </source>
</reference>
<dbReference type="AlphaFoldDB" id="A0A2I0CRM4"/>
<evidence type="ECO:0000256" key="1">
    <source>
        <dbReference type="SAM" id="Coils"/>
    </source>
</evidence>
<reference evidence="3" key="1">
    <citation type="journal article" date="2014" name="Int. J. Syst. Evol. Microbiol.">
        <title>Complete genome of a new Firmicutes species belonging to the dominant human colonic microbiota ('Ruminococcus bicirculans') reveals two chromosomes and a selective capacity to utilize plant glucans.</title>
        <authorList>
            <consortium name="NISC Comparative Sequencing Program"/>
            <person name="Wegmann U."/>
            <person name="Louis P."/>
            <person name="Goesmann A."/>
            <person name="Henrissat B."/>
            <person name="Duncan S.H."/>
            <person name="Flint H.J."/>
        </authorList>
    </citation>
    <scope>NUCLEOTIDE SEQUENCE</scope>
    <source>
        <strain evidence="3">CCM 8778</strain>
    </source>
</reference>
<name>A0A2I0CRM4_9PSED</name>
<evidence type="ECO:0000313" key="3">
    <source>
        <dbReference type="EMBL" id="GGH94179.1"/>
    </source>
</evidence>
<keyword evidence="1" id="KW-0175">Coiled coil</keyword>
<dbReference type="EMBL" id="PIYS01000008">
    <property type="protein sequence ID" value="PKF71774.1"/>
    <property type="molecule type" value="Genomic_DNA"/>
</dbReference>
<dbReference type="Pfam" id="PF04612">
    <property type="entry name" value="T2SSM"/>
    <property type="match status" value="1"/>
</dbReference>
<dbReference type="RefSeq" id="WP_093986202.1">
    <property type="nucleotide sequence ID" value="NZ_BMDE01000005.1"/>
</dbReference>
<keyword evidence="2" id="KW-1133">Transmembrane helix</keyword>
<reference evidence="3" key="5">
    <citation type="submission" date="2024-05" db="EMBL/GenBank/DDBJ databases">
        <authorList>
            <person name="Sun Q."/>
            <person name="Sedlacek I."/>
        </authorList>
    </citation>
    <scope>NUCLEOTIDE SEQUENCE</scope>
    <source>
        <strain evidence="3">CCM 8778</strain>
    </source>
</reference>
<feature type="transmembrane region" description="Helical" evidence="2">
    <location>
        <begin position="17"/>
        <end position="36"/>
    </location>
</feature>
<dbReference type="InterPro" id="IPR007690">
    <property type="entry name" value="T2SS_GspM"/>
</dbReference>